<name>A0A939HKV4_9MICC</name>
<keyword evidence="2" id="KW-0479">Metal-binding</keyword>
<dbReference type="PROSITE" id="PS51296">
    <property type="entry name" value="RIESKE"/>
    <property type="match status" value="1"/>
</dbReference>
<dbReference type="SUPFAM" id="SSF50022">
    <property type="entry name" value="ISP domain"/>
    <property type="match status" value="1"/>
</dbReference>
<keyword evidence="8" id="KW-1185">Reference proteome</keyword>
<evidence type="ECO:0000256" key="2">
    <source>
        <dbReference type="ARBA" id="ARBA00022723"/>
    </source>
</evidence>
<dbReference type="PANTHER" id="PTHR13847">
    <property type="entry name" value="SARCOSINE DEHYDROGENASE-RELATED"/>
    <property type="match status" value="1"/>
</dbReference>
<dbReference type="GO" id="GO:0016705">
    <property type="term" value="F:oxidoreductase activity, acting on paired donors, with incorporation or reduction of molecular oxygen"/>
    <property type="evidence" value="ECO:0007669"/>
    <property type="project" value="UniProtKB-ARBA"/>
</dbReference>
<evidence type="ECO:0000256" key="5">
    <source>
        <dbReference type="ARBA" id="ARBA00023157"/>
    </source>
</evidence>
<comment type="caution">
    <text evidence="7">The sequence shown here is derived from an EMBL/GenBank/DDBJ whole genome shotgun (WGS) entry which is preliminary data.</text>
</comment>
<dbReference type="GO" id="GO:0016020">
    <property type="term" value="C:membrane"/>
    <property type="evidence" value="ECO:0007669"/>
    <property type="project" value="InterPro"/>
</dbReference>
<dbReference type="GO" id="GO:0051537">
    <property type="term" value="F:2 iron, 2 sulfur cluster binding"/>
    <property type="evidence" value="ECO:0007669"/>
    <property type="project" value="UniProtKB-KW"/>
</dbReference>
<proteinExistence type="predicted"/>
<evidence type="ECO:0000256" key="1">
    <source>
        <dbReference type="ARBA" id="ARBA00022714"/>
    </source>
</evidence>
<feature type="domain" description="Rieske" evidence="6">
    <location>
        <begin position="418"/>
        <end position="502"/>
    </location>
</feature>
<dbReference type="InterPro" id="IPR017941">
    <property type="entry name" value="Rieske_2Fe-2S"/>
</dbReference>
<dbReference type="GO" id="GO:0046872">
    <property type="term" value="F:metal ion binding"/>
    <property type="evidence" value="ECO:0007669"/>
    <property type="project" value="UniProtKB-KW"/>
</dbReference>
<dbReference type="PRINTS" id="PR00162">
    <property type="entry name" value="RIESKE"/>
</dbReference>
<keyword evidence="5" id="KW-1015">Disulfide bond</keyword>
<organism evidence="7 8">
    <name type="scientific">Arthrobacter cavernae</name>
    <dbReference type="NCBI Taxonomy" id="2817681"/>
    <lineage>
        <taxon>Bacteria</taxon>
        <taxon>Bacillati</taxon>
        <taxon>Actinomycetota</taxon>
        <taxon>Actinomycetes</taxon>
        <taxon>Micrococcales</taxon>
        <taxon>Micrococcaceae</taxon>
        <taxon>Arthrobacter</taxon>
    </lineage>
</organism>
<dbReference type="InterPro" id="IPR036188">
    <property type="entry name" value="FAD/NAD-bd_sf"/>
</dbReference>
<dbReference type="Gene3D" id="3.30.9.10">
    <property type="entry name" value="D-Amino Acid Oxidase, subunit A, domain 2"/>
    <property type="match status" value="1"/>
</dbReference>
<dbReference type="SUPFAM" id="SSF51905">
    <property type="entry name" value="FAD/NAD(P)-binding domain"/>
    <property type="match status" value="1"/>
</dbReference>
<keyword evidence="4" id="KW-0411">Iron-sulfur</keyword>
<keyword evidence="3" id="KW-0408">Iron</keyword>
<dbReference type="InterPro" id="IPR005805">
    <property type="entry name" value="Rieske_Fe-S_prot_C"/>
</dbReference>
<dbReference type="PANTHER" id="PTHR13847:SF274">
    <property type="entry name" value="RIESKE 2FE-2S IRON-SULFUR PROTEIN YHFW-RELATED"/>
    <property type="match status" value="1"/>
</dbReference>
<dbReference type="Gene3D" id="3.50.50.60">
    <property type="entry name" value="FAD/NAD(P)-binding domain"/>
    <property type="match status" value="1"/>
</dbReference>
<dbReference type="Proteomes" id="UP000664164">
    <property type="component" value="Unassembled WGS sequence"/>
</dbReference>
<evidence type="ECO:0000259" key="6">
    <source>
        <dbReference type="PROSITE" id="PS51296"/>
    </source>
</evidence>
<keyword evidence="1" id="KW-0001">2Fe-2S</keyword>
<dbReference type="RefSeq" id="WP_207617028.1">
    <property type="nucleotide sequence ID" value="NZ_JAFNLL010000036.1"/>
</dbReference>
<evidence type="ECO:0000313" key="8">
    <source>
        <dbReference type="Proteomes" id="UP000664164"/>
    </source>
</evidence>
<dbReference type="InterPro" id="IPR036922">
    <property type="entry name" value="Rieske_2Fe-2S_sf"/>
</dbReference>
<dbReference type="Gene3D" id="2.102.10.10">
    <property type="entry name" value="Rieske [2Fe-2S] iron-sulphur domain"/>
    <property type="match status" value="1"/>
</dbReference>
<protein>
    <submittedName>
        <fullName evidence="7">FAD-dependent oxidoreductase</fullName>
    </submittedName>
</protein>
<dbReference type="EMBL" id="JAFNLL010000036">
    <property type="protein sequence ID" value="MBO1269168.1"/>
    <property type="molecule type" value="Genomic_DNA"/>
</dbReference>
<accession>A0A939HKV4</accession>
<sequence length="502" mass="53164">MTSLWLGLRAQDTASATTGEFVPGASYDTVVAGAGITGLATALMLARAGSKVLVLEARHVGAVNTGNTTAKLSLLQGTLLSGLRSQYPLKQVRAYVEANRAGQAWLLEYLEARGVPFQYRDAYTFATTPAGAERLSTEAQVSLAAGLEVESTRETGLPFEVEAALRLPRQAQFNPMDVLDALAADVKAAGGTILEGVRLMNVSNGDPLTVVTRRGEVRARTVVLATGTPVLNRGLYFAKLRPNRSYAAALRLPDGMGPPPGMYLSAEPPTRSLRDYPMPDGGLLLVGGFGHAGGRAPSPRAHVEQLLAWAAEHFPGAEPTHTWSAQDYQATNLMPFFGRLPRGHGRILFGTGYNKWGMSNGIAAALDIVSDITGSGQLPWARTIHTRVTSPRGAASAVSHNLDTTRQNIRDKAALKGLPPITEETSPAEGTGVTGLFHGKPAAVSTVDGVVCRLSAECAHLGGILHWNDAETSWDCPLHGSRFSATGKLLEGPATHNLMKLQ</sequence>
<evidence type="ECO:0000256" key="3">
    <source>
        <dbReference type="ARBA" id="ARBA00023004"/>
    </source>
</evidence>
<dbReference type="Pfam" id="PF01266">
    <property type="entry name" value="DAO"/>
    <property type="match status" value="1"/>
</dbReference>
<dbReference type="Pfam" id="PF00355">
    <property type="entry name" value="Rieske"/>
    <property type="match status" value="1"/>
</dbReference>
<gene>
    <name evidence="7" type="ORF">J1902_14545</name>
</gene>
<reference evidence="7" key="1">
    <citation type="submission" date="2021-03" db="EMBL/GenBank/DDBJ databases">
        <title>A new species, PO-11, isolated from a karst cave deposit.</title>
        <authorList>
            <person name="Zhaoxiaoyong W."/>
        </authorList>
    </citation>
    <scope>NUCLEOTIDE SEQUENCE</scope>
    <source>
        <strain evidence="7">PO-11</strain>
    </source>
</reference>
<dbReference type="InterPro" id="IPR006076">
    <property type="entry name" value="FAD-dep_OxRdtase"/>
</dbReference>
<dbReference type="GO" id="GO:0004497">
    <property type="term" value="F:monooxygenase activity"/>
    <property type="evidence" value="ECO:0007669"/>
    <property type="project" value="UniProtKB-ARBA"/>
</dbReference>
<evidence type="ECO:0000256" key="4">
    <source>
        <dbReference type="ARBA" id="ARBA00023014"/>
    </source>
</evidence>
<dbReference type="GO" id="GO:0005737">
    <property type="term" value="C:cytoplasm"/>
    <property type="evidence" value="ECO:0007669"/>
    <property type="project" value="TreeGrafter"/>
</dbReference>
<evidence type="ECO:0000313" key="7">
    <source>
        <dbReference type="EMBL" id="MBO1269168.1"/>
    </source>
</evidence>
<dbReference type="AlphaFoldDB" id="A0A939HKV4"/>